<sequence length="332" mass="35430">MGSTLAMRRMLTGAVFIAGFAAASPAMAGRCGHSYAVDTPTTLAKVARACNVSYAALAEANRGVDPGYVRPGQHLAVPDEIDNPSDPAAPAPVVDPVETSPSVQHPYIASRPVNSYRSYYDDREQVRRINASANREATTYFDTVGVSPVHTRRESRLSYQKLAAARIRAAGAPATPTTIAPVAAPVMGGALKTTTISAYPTPLMECSVLRRQQDGKIRQVREVKPVPNGEETPLHCTSLKATAPRRVILSRGAAAPVTQVRGDDLTVLRGFVSAVDDQCVTLRADDGMTWRMQAPVAAHDMLGKEATVWAQSTRALQCGGLVLDHAVYAEKL</sequence>
<organism evidence="3 4">
    <name type="scientific">Hyphococcus flavus</name>
    <dbReference type="NCBI Taxonomy" id="1866326"/>
    <lineage>
        <taxon>Bacteria</taxon>
        <taxon>Pseudomonadati</taxon>
        <taxon>Pseudomonadota</taxon>
        <taxon>Alphaproteobacteria</taxon>
        <taxon>Parvularculales</taxon>
        <taxon>Parvularculaceae</taxon>
        <taxon>Hyphococcus</taxon>
    </lineage>
</organism>
<evidence type="ECO:0000256" key="1">
    <source>
        <dbReference type="SAM" id="SignalP"/>
    </source>
</evidence>
<evidence type="ECO:0000259" key="2">
    <source>
        <dbReference type="Pfam" id="PF01476"/>
    </source>
</evidence>
<evidence type="ECO:0000313" key="4">
    <source>
        <dbReference type="Proteomes" id="UP001214043"/>
    </source>
</evidence>
<name>A0AAE9ZB00_9PROT</name>
<dbReference type="InterPro" id="IPR036779">
    <property type="entry name" value="LysM_dom_sf"/>
</dbReference>
<feature type="signal peptide" evidence="1">
    <location>
        <begin position="1"/>
        <end position="28"/>
    </location>
</feature>
<dbReference type="InterPro" id="IPR018392">
    <property type="entry name" value="LysM"/>
</dbReference>
<dbReference type="KEGG" id="hfl:PUV54_14530"/>
<dbReference type="SUPFAM" id="SSF54106">
    <property type="entry name" value="LysM domain"/>
    <property type="match status" value="1"/>
</dbReference>
<keyword evidence="4" id="KW-1185">Reference proteome</keyword>
<feature type="chain" id="PRO_5041930756" evidence="1">
    <location>
        <begin position="29"/>
        <end position="332"/>
    </location>
</feature>
<protein>
    <submittedName>
        <fullName evidence="3">LysM domain-containing protein</fullName>
    </submittedName>
</protein>
<reference evidence="3" key="1">
    <citation type="submission" date="2023-02" db="EMBL/GenBank/DDBJ databases">
        <title>Genome sequence of Hyphococcus flavus.</title>
        <authorList>
            <person name="Rong J.-C."/>
            <person name="Zhao Q."/>
            <person name="Yi M."/>
            <person name="Wu J.-Y."/>
        </authorList>
    </citation>
    <scope>NUCLEOTIDE SEQUENCE</scope>
    <source>
        <strain evidence="3">MCCC 1K03223</strain>
    </source>
</reference>
<gene>
    <name evidence="3" type="ORF">PUV54_14530</name>
</gene>
<dbReference type="AlphaFoldDB" id="A0AAE9ZB00"/>
<dbReference type="CDD" id="cd00118">
    <property type="entry name" value="LysM"/>
    <property type="match status" value="1"/>
</dbReference>
<dbReference type="Proteomes" id="UP001214043">
    <property type="component" value="Chromosome"/>
</dbReference>
<evidence type="ECO:0000313" key="3">
    <source>
        <dbReference type="EMBL" id="WDI31164.1"/>
    </source>
</evidence>
<dbReference type="Pfam" id="PF01476">
    <property type="entry name" value="LysM"/>
    <property type="match status" value="1"/>
</dbReference>
<keyword evidence="1" id="KW-0732">Signal</keyword>
<dbReference type="Gene3D" id="3.10.350.10">
    <property type="entry name" value="LysM domain"/>
    <property type="match status" value="1"/>
</dbReference>
<accession>A0AAE9ZB00</accession>
<dbReference type="EMBL" id="CP118166">
    <property type="protein sequence ID" value="WDI31164.1"/>
    <property type="molecule type" value="Genomic_DNA"/>
</dbReference>
<proteinExistence type="predicted"/>
<dbReference type="RefSeq" id="WP_274492987.1">
    <property type="nucleotide sequence ID" value="NZ_CP118166.1"/>
</dbReference>
<feature type="domain" description="LysM" evidence="2">
    <location>
        <begin position="42"/>
        <end position="78"/>
    </location>
</feature>